<gene>
    <name evidence="1" type="ordered locus">Sph21_4213</name>
</gene>
<dbReference type="HOGENOM" id="CLU_3358553_0_0_10"/>
<dbReference type="AlphaFoldDB" id="F4C2R0"/>
<proteinExistence type="predicted"/>
<evidence type="ECO:0000313" key="1">
    <source>
        <dbReference type="EMBL" id="ADZ80739.1"/>
    </source>
</evidence>
<sequence>MLEDDICLKIQSANVYVQGITAVLGNERYPTGVSSC</sequence>
<dbReference type="KEGG" id="shg:Sph21_4213"/>
<dbReference type="EMBL" id="CP002584">
    <property type="protein sequence ID" value="ADZ80739.1"/>
    <property type="molecule type" value="Genomic_DNA"/>
</dbReference>
<reference evidence="1" key="1">
    <citation type="submission" date="2011-03" db="EMBL/GenBank/DDBJ databases">
        <title>Complete sequence of Sphingobacterium sp. 21.</title>
        <authorList>
            <consortium name="US DOE Joint Genome Institute"/>
            <person name="Lucas S."/>
            <person name="Copeland A."/>
            <person name="Lapidus A."/>
            <person name="Cheng J.-F."/>
            <person name="Goodwin L."/>
            <person name="Pitluck S."/>
            <person name="Davenport K."/>
            <person name="Detter J.C."/>
            <person name="Han C."/>
            <person name="Tapia R."/>
            <person name="Land M."/>
            <person name="Hauser L."/>
            <person name="Kyrpides N."/>
            <person name="Ivanova N."/>
            <person name="Ovchinnikova G."/>
            <person name="Pagani I."/>
            <person name="Siebers A.K."/>
            <person name="Allgaier M."/>
            <person name="Thelen M.P."/>
            <person name="Hugenholtz P."/>
            <person name="Woyke T."/>
        </authorList>
    </citation>
    <scope>NUCLEOTIDE SEQUENCE</scope>
    <source>
        <strain evidence="1">21</strain>
    </source>
</reference>
<name>F4C2R0_SPHS2</name>
<accession>F4C2R0</accession>
<protein>
    <submittedName>
        <fullName evidence="1">Uncharacterized protein</fullName>
    </submittedName>
</protein>
<organism evidence="1">
    <name type="scientific">Sphingobacterium sp. (strain 21)</name>
    <dbReference type="NCBI Taxonomy" id="743722"/>
    <lineage>
        <taxon>Bacteria</taxon>
        <taxon>Pseudomonadati</taxon>
        <taxon>Bacteroidota</taxon>
        <taxon>Sphingobacteriia</taxon>
        <taxon>Sphingobacteriales</taxon>
        <taxon>Sphingobacteriaceae</taxon>
        <taxon>Sphingobacterium</taxon>
    </lineage>
</organism>